<dbReference type="EMBL" id="AP024488">
    <property type="protein sequence ID" value="BCS96499.1"/>
    <property type="molecule type" value="Genomic_DNA"/>
</dbReference>
<sequence>MCSPIGFILREPVVGWAKVVPCPSGFTNDVDNHLRFYGRSPSANVIDPRNEGREHLQPAFEVAHLAAGGKAMNLWKGRLDDMV</sequence>
<evidence type="ECO:0000313" key="1">
    <source>
        <dbReference type="EMBL" id="BCS96499.1"/>
    </source>
</evidence>
<dbReference type="Proteomes" id="UP001320148">
    <property type="component" value="Chromosome"/>
</dbReference>
<gene>
    <name evidence="1" type="ORF">DSLASN_21310</name>
</gene>
<keyword evidence="2" id="KW-1185">Reference proteome</keyword>
<reference evidence="1 2" key="1">
    <citation type="submission" date="2021-02" db="EMBL/GenBank/DDBJ databases">
        <title>Complete genome of Desulfoluna sp. strain ASN36.</title>
        <authorList>
            <person name="Takahashi A."/>
            <person name="Kojima H."/>
            <person name="Fukui M."/>
        </authorList>
    </citation>
    <scope>NUCLEOTIDE SEQUENCE [LARGE SCALE GENOMIC DNA]</scope>
    <source>
        <strain evidence="1 2">ASN36</strain>
    </source>
</reference>
<proteinExistence type="predicted"/>
<evidence type="ECO:0000313" key="2">
    <source>
        <dbReference type="Proteomes" id="UP001320148"/>
    </source>
</evidence>
<protein>
    <submittedName>
        <fullName evidence="1">Uncharacterized protein</fullName>
    </submittedName>
</protein>
<organism evidence="1 2">
    <name type="scientific">Desulfoluna limicola</name>
    <dbReference type="NCBI Taxonomy" id="2810562"/>
    <lineage>
        <taxon>Bacteria</taxon>
        <taxon>Pseudomonadati</taxon>
        <taxon>Thermodesulfobacteriota</taxon>
        <taxon>Desulfobacteria</taxon>
        <taxon>Desulfobacterales</taxon>
        <taxon>Desulfolunaceae</taxon>
        <taxon>Desulfoluna</taxon>
    </lineage>
</organism>
<accession>A0ABN6F1V6</accession>
<name>A0ABN6F1V6_9BACT</name>